<evidence type="ECO:0000313" key="3">
    <source>
        <dbReference type="Proteomes" id="UP000217289"/>
    </source>
</evidence>
<dbReference type="Pfam" id="PF01471">
    <property type="entry name" value="PG_binding_1"/>
    <property type="match status" value="1"/>
</dbReference>
<dbReference type="SUPFAM" id="SSF47090">
    <property type="entry name" value="PGBD-like"/>
    <property type="match status" value="1"/>
</dbReference>
<dbReference type="EMBL" id="CP022163">
    <property type="protein sequence ID" value="ATB30269.1"/>
    <property type="molecule type" value="Genomic_DNA"/>
</dbReference>
<accession>A0A250IEL1</accession>
<dbReference type="RefSeq" id="WP_157775203.1">
    <property type="nucleotide sequence ID" value="NZ_CP022163.1"/>
</dbReference>
<keyword evidence="3" id="KW-1185">Reference proteome</keyword>
<dbReference type="Gene3D" id="1.10.101.10">
    <property type="entry name" value="PGBD-like superfamily/PGBD"/>
    <property type="match status" value="1"/>
</dbReference>
<evidence type="ECO:0000259" key="1">
    <source>
        <dbReference type="Pfam" id="PF01471"/>
    </source>
</evidence>
<dbReference type="Proteomes" id="UP000217289">
    <property type="component" value="Chromosome"/>
</dbReference>
<dbReference type="InterPro" id="IPR036365">
    <property type="entry name" value="PGBD-like_sf"/>
</dbReference>
<proteinExistence type="predicted"/>
<evidence type="ECO:0000313" key="2">
    <source>
        <dbReference type="EMBL" id="ATB30269.1"/>
    </source>
</evidence>
<name>A0A250IEL1_9BACT</name>
<reference evidence="2 3" key="1">
    <citation type="submission" date="2017-06" db="EMBL/GenBank/DDBJ databases">
        <authorList>
            <person name="Kim H.J."/>
            <person name="Triplett B.A."/>
        </authorList>
    </citation>
    <scope>NUCLEOTIDE SEQUENCE [LARGE SCALE GENOMIC DNA]</scope>
    <source>
        <strain evidence="2 3">DSM 14713</strain>
    </source>
</reference>
<dbReference type="AlphaFoldDB" id="A0A250IEL1"/>
<dbReference type="KEGG" id="mbd:MEBOL_003729"/>
<feature type="domain" description="Peptidoglycan binding-like" evidence="1">
    <location>
        <begin position="183"/>
        <end position="219"/>
    </location>
</feature>
<dbReference type="InterPro" id="IPR036366">
    <property type="entry name" value="PGBDSf"/>
</dbReference>
<organism evidence="2 3">
    <name type="scientific">Melittangium boletus DSM 14713</name>
    <dbReference type="NCBI Taxonomy" id="1294270"/>
    <lineage>
        <taxon>Bacteria</taxon>
        <taxon>Pseudomonadati</taxon>
        <taxon>Myxococcota</taxon>
        <taxon>Myxococcia</taxon>
        <taxon>Myxococcales</taxon>
        <taxon>Cystobacterineae</taxon>
        <taxon>Archangiaceae</taxon>
        <taxon>Melittangium</taxon>
    </lineage>
</organism>
<gene>
    <name evidence="2" type="ORF">MEBOL_003729</name>
</gene>
<protein>
    <recommendedName>
        <fullName evidence="1">Peptidoglycan binding-like domain-containing protein</fullName>
    </recommendedName>
</protein>
<sequence length="704" mass="77421">MGNKNQTNDVGPLISRLVDAGINPALLEAFCRMEHLDDDLSPQFLKQAVDALDAASRSLGVVFDLLFRESKIALLDFVLAIGIDTFSRLMMMGSAVKDEGVLLKSLGQGALTLPGKDGAERTGRILESMARDRLVFKEQEINQLREGDLRLGLGSRGPAVRYVQKLLQVGRRILEPKQKTWFPRESKFGSNTVDALKSFQTSMKKVATGVLDGDTLALLEIGPIEKASKRALPDSAPPSPDKDSAWAGLIDNKKFWVNLGYADFDAFMAFYTQLQVDGSQVGVDDLKSLKYILGPIQKENEETFAQTRVRLEGYKKKSIIFARRLWSGSFLGKTAFLPFAVGGGYLVYSMGRRLVNGTATEWDEKALGVTNSLLEKVSYKSPLPRAGGLPTQANEVQLQVRMKSSGNLFTDPSAKEFTGLGVGVAVSGEWFNHRRIAPNADKTALMANGFDDGCLWFCAMTCAHYTTYELRDLLLRQRLSPDLLVKDVHSKEQKLVRIGDIPGVGASLYSKTNRMSAKLGGSMNQSWEPTSGSNLYRLGAESRLSVGSASLSLNASGTQAVAEEPSQPHEYIRGLVTELGGELRYKFSTGPNTSTRTNTLDASVKVNGSRRDFPLDPLDSRKLVTAAGLEWNAVHQDEYSMKMALSGAYTLNETHPTGTTSHPEARFKLQSTGRRFTVTADAIWKPGSTEADWSWTVRFVYHFH</sequence>
<dbReference type="InterPro" id="IPR002477">
    <property type="entry name" value="Peptidoglycan-bd-like"/>
</dbReference>